<dbReference type="PRINTS" id="PR01407">
    <property type="entry name" value="BUTYPHLNCDUF"/>
</dbReference>
<feature type="region of interest" description="Disordered" evidence="1">
    <location>
        <begin position="20"/>
        <end position="51"/>
    </location>
</feature>
<evidence type="ECO:0000256" key="1">
    <source>
        <dbReference type="SAM" id="MobiDB-lite"/>
    </source>
</evidence>
<reference evidence="4" key="2">
    <citation type="journal article" date="2013" name="Nat. Genet.">
        <title>The draft genomes of soft-shell turtle and green sea turtle yield insights into the development and evolution of the turtle-specific body plan.</title>
        <authorList>
            <person name="Wang Z."/>
            <person name="Pascual-Anaya J."/>
            <person name="Zadissa A."/>
            <person name="Li W."/>
            <person name="Niimura Y."/>
            <person name="Huang Z."/>
            <person name="Li C."/>
            <person name="White S."/>
            <person name="Xiong Z."/>
            <person name="Fang D."/>
            <person name="Wang B."/>
            <person name="Ming Y."/>
            <person name="Chen Y."/>
            <person name="Zheng Y."/>
            <person name="Kuraku S."/>
            <person name="Pignatelli M."/>
            <person name="Herrero J."/>
            <person name="Beal K."/>
            <person name="Nozawa M."/>
            <person name="Li Q."/>
            <person name="Wang J."/>
            <person name="Zhang H."/>
            <person name="Yu L."/>
            <person name="Shigenobu S."/>
            <person name="Wang J."/>
            <person name="Liu J."/>
            <person name="Flicek P."/>
            <person name="Searle S."/>
            <person name="Wang J."/>
            <person name="Kuratani S."/>
            <person name="Yin Y."/>
            <person name="Aken B."/>
            <person name="Zhang G."/>
            <person name="Irie N."/>
        </authorList>
    </citation>
    <scope>NUCLEOTIDE SEQUENCE [LARGE SCALE GENOMIC DNA]</scope>
    <source>
        <strain evidence="4">Daiwa-1</strain>
    </source>
</reference>
<organism evidence="3 4">
    <name type="scientific">Pelodiscus sinensis</name>
    <name type="common">Chinese softshell turtle</name>
    <name type="synonym">Trionyx sinensis</name>
    <dbReference type="NCBI Taxonomy" id="13735"/>
    <lineage>
        <taxon>Eukaryota</taxon>
        <taxon>Metazoa</taxon>
        <taxon>Chordata</taxon>
        <taxon>Craniata</taxon>
        <taxon>Vertebrata</taxon>
        <taxon>Euteleostomi</taxon>
        <taxon>Archelosauria</taxon>
        <taxon>Testudinata</taxon>
        <taxon>Testudines</taxon>
        <taxon>Cryptodira</taxon>
        <taxon>Trionychia</taxon>
        <taxon>Trionychidae</taxon>
        <taxon>Pelodiscus</taxon>
    </lineage>
</organism>
<dbReference type="CDD" id="cd12888">
    <property type="entry name" value="SPRY_PRY_TRIM7_like"/>
    <property type="match status" value="1"/>
</dbReference>
<reference evidence="3" key="4">
    <citation type="submission" date="2025-09" db="UniProtKB">
        <authorList>
            <consortium name="Ensembl"/>
        </authorList>
    </citation>
    <scope>IDENTIFICATION</scope>
</reference>
<dbReference type="PROSITE" id="PS50188">
    <property type="entry name" value="B302_SPRY"/>
    <property type="match status" value="1"/>
</dbReference>
<dbReference type="InterPro" id="IPR003877">
    <property type="entry name" value="SPRY_dom"/>
</dbReference>
<dbReference type="InterPro" id="IPR050143">
    <property type="entry name" value="TRIM/RBCC"/>
</dbReference>
<dbReference type="InterPro" id="IPR043136">
    <property type="entry name" value="B30.2/SPRY_sf"/>
</dbReference>
<dbReference type="AlphaFoldDB" id="K7GCQ7"/>
<evidence type="ECO:0000259" key="2">
    <source>
        <dbReference type="PROSITE" id="PS50188"/>
    </source>
</evidence>
<evidence type="ECO:0000313" key="3">
    <source>
        <dbReference type="Ensembl" id="ENSPSIP00000018068.1"/>
    </source>
</evidence>
<feature type="compositionally biased region" description="Basic and acidic residues" evidence="1">
    <location>
        <begin position="33"/>
        <end position="51"/>
    </location>
</feature>
<dbReference type="Ensembl" id="ENSPSIT00000018152.1">
    <property type="protein sequence ID" value="ENSPSIP00000018068.1"/>
    <property type="gene ID" value="ENSPSIG00000016076.1"/>
</dbReference>
<dbReference type="InterPro" id="IPR013320">
    <property type="entry name" value="ConA-like_dom_sf"/>
</dbReference>
<dbReference type="SUPFAM" id="SSF49899">
    <property type="entry name" value="Concanavalin A-like lectins/glucanases"/>
    <property type="match status" value="1"/>
</dbReference>
<dbReference type="OMA" id="PSHEAHC"/>
<feature type="domain" description="B30.2/SPRY" evidence="2">
    <location>
        <begin position="1"/>
        <end position="191"/>
    </location>
</feature>
<dbReference type="HOGENOM" id="CLU_013137_7_4_1"/>
<dbReference type="eggNOG" id="ENOG502TAF0">
    <property type="taxonomic scope" value="Eukaryota"/>
</dbReference>
<dbReference type="FunFam" id="2.60.120.920:FF:000004">
    <property type="entry name" value="Butyrophilin subfamily 1 member A1"/>
    <property type="match status" value="1"/>
</dbReference>
<dbReference type="InterPro" id="IPR006574">
    <property type="entry name" value="PRY"/>
</dbReference>
<dbReference type="GeneTree" id="ENSGT00940000153527"/>
<reference evidence="3" key="3">
    <citation type="submission" date="2025-08" db="UniProtKB">
        <authorList>
            <consortium name="Ensembl"/>
        </authorList>
    </citation>
    <scope>IDENTIFICATION</scope>
</reference>
<keyword evidence="4" id="KW-1185">Reference proteome</keyword>
<dbReference type="SMART" id="SM00449">
    <property type="entry name" value="SPRY"/>
    <property type="match status" value="1"/>
</dbReference>
<accession>K7GCQ7</accession>
<dbReference type="InterPro" id="IPR003879">
    <property type="entry name" value="Butyrophylin_SPRY"/>
</dbReference>
<sequence length="192" mass="20456">MIALTEALRKFQVDVTLDPDTAPPRLVLSPEGDGGRGEDTRQPVPDSPKRFDASRCVLGREGFSAGRHYWEGAVEAGDAWAVGVARESVRRKGRVNVNPEEGIWAVGQCGAQTLALTSPKIPLSLAGRPRAIGVYLDCDGGRVAFFAPENEAPLFTFPPGSIPGESIHPLLCLGRGARFRPRPCPAGDATEA</sequence>
<dbReference type="Pfam" id="PF00622">
    <property type="entry name" value="SPRY"/>
    <property type="match status" value="1"/>
</dbReference>
<dbReference type="EMBL" id="AGCU01087173">
    <property type="status" value="NOT_ANNOTATED_CDS"/>
    <property type="molecule type" value="Genomic_DNA"/>
</dbReference>
<proteinExistence type="predicted"/>
<dbReference type="Pfam" id="PF13765">
    <property type="entry name" value="PRY"/>
    <property type="match status" value="1"/>
</dbReference>
<protein>
    <submittedName>
        <fullName evidence="3">Thaicobrin-like</fullName>
    </submittedName>
</protein>
<dbReference type="OrthoDB" id="6270329at2759"/>
<reference evidence="4" key="1">
    <citation type="submission" date="2011-10" db="EMBL/GenBank/DDBJ databases">
        <authorList>
            <consortium name="Soft-shell Turtle Genome Consortium"/>
        </authorList>
    </citation>
    <scope>NUCLEOTIDE SEQUENCE [LARGE SCALE GENOMIC DNA]</scope>
    <source>
        <strain evidence="4">Daiwa-1</strain>
    </source>
</reference>
<dbReference type="SMART" id="SM00589">
    <property type="entry name" value="PRY"/>
    <property type="match status" value="1"/>
</dbReference>
<name>K7GCQ7_PELSI</name>
<evidence type="ECO:0000313" key="4">
    <source>
        <dbReference type="Proteomes" id="UP000007267"/>
    </source>
</evidence>
<dbReference type="Gene3D" id="2.60.120.920">
    <property type="match status" value="1"/>
</dbReference>
<dbReference type="Proteomes" id="UP000007267">
    <property type="component" value="Unassembled WGS sequence"/>
</dbReference>
<dbReference type="PANTHER" id="PTHR24103">
    <property type="entry name" value="E3 UBIQUITIN-PROTEIN LIGASE TRIM"/>
    <property type="match status" value="1"/>
</dbReference>
<dbReference type="InterPro" id="IPR001870">
    <property type="entry name" value="B30.2/SPRY"/>
</dbReference>